<feature type="transmembrane region" description="Helical" evidence="1">
    <location>
        <begin position="55"/>
        <end position="73"/>
    </location>
</feature>
<feature type="transmembrane region" description="Helical" evidence="1">
    <location>
        <begin position="227"/>
        <end position="247"/>
    </location>
</feature>
<comment type="caution">
    <text evidence="2">The sequence shown here is derived from an EMBL/GenBank/DDBJ whole genome shotgun (WGS) entry which is preliminary data.</text>
</comment>
<keyword evidence="1" id="KW-0472">Membrane</keyword>
<gene>
    <name evidence="2" type="ORF">SR41_16845</name>
</gene>
<feature type="transmembrane region" description="Helical" evidence="1">
    <location>
        <begin position="145"/>
        <end position="165"/>
    </location>
</feature>
<keyword evidence="1" id="KW-0812">Transmembrane</keyword>
<dbReference type="InterPro" id="IPR007820">
    <property type="entry name" value="AbrB_fam"/>
</dbReference>
<dbReference type="PANTHER" id="PTHR38457">
    <property type="entry name" value="REGULATOR ABRB-RELATED"/>
    <property type="match status" value="1"/>
</dbReference>
<feature type="transmembrane region" description="Helical" evidence="1">
    <location>
        <begin position="319"/>
        <end position="337"/>
    </location>
</feature>
<accession>A0A0D1M235</accession>
<organism evidence="2 3">
    <name type="scientific">Sphingomonas melonis</name>
    <dbReference type="NCBI Taxonomy" id="152682"/>
    <lineage>
        <taxon>Bacteria</taxon>
        <taxon>Pseudomonadati</taxon>
        <taxon>Pseudomonadota</taxon>
        <taxon>Alphaproteobacteria</taxon>
        <taxon>Sphingomonadales</taxon>
        <taxon>Sphingomonadaceae</taxon>
        <taxon>Sphingomonas</taxon>
    </lineage>
</organism>
<evidence type="ECO:0000313" key="3">
    <source>
        <dbReference type="Proteomes" id="UP000033203"/>
    </source>
</evidence>
<feature type="transmembrane region" description="Helical" evidence="1">
    <location>
        <begin position="177"/>
        <end position="197"/>
    </location>
</feature>
<dbReference type="AlphaFoldDB" id="A0A0D1M235"/>
<dbReference type="Pfam" id="PF05145">
    <property type="entry name" value="AbrB"/>
    <property type="match status" value="1"/>
</dbReference>
<evidence type="ECO:0008006" key="4">
    <source>
        <dbReference type="Google" id="ProtNLM"/>
    </source>
</evidence>
<name>A0A0D1M235_9SPHN</name>
<dbReference type="InterPro" id="IPR017516">
    <property type="entry name" value="AbrB_dup"/>
</dbReference>
<feature type="transmembrane region" description="Helical" evidence="1">
    <location>
        <begin position="204"/>
        <end position="221"/>
    </location>
</feature>
<protein>
    <recommendedName>
        <fullName evidence="4">Ammonia monooxygenase</fullName>
    </recommendedName>
</protein>
<sequence>MADAAKSVGWTILGATSAAATIVFHVLGVPAALLLGPLLSAIVVAAKLPGLVLPRWTAVLGQAVVGCLVAAAMQGGLAPFLAARWPLFGALAASTILASGVIGYGLARMGVVPGTVAIWGSMPGGAAAMVLMAEADGADARLVAVMVYARVIVVTFAATALAASMGAGPAAAPTGQAGSIFVAGIVGISGIVASSAARWPAGTLLLTMAIGVAFGLAGIGTPRVPPSVSVVAFTLIGWRIGLTFTSDARGAALRMLPRVAAASLVLSSLCGVVALALHLAFGIDPLTAWLATSPGGLESVAIIATALPVDRPFIMAAQAARFGAVMVVGPPLATWLARRERRRSRSAIR</sequence>
<dbReference type="GO" id="GO:0010468">
    <property type="term" value="P:regulation of gene expression"/>
    <property type="evidence" value="ECO:0007669"/>
    <property type="project" value="InterPro"/>
</dbReference>
<feature type="transmembrane region" description="Helical" evidence="1">
    <location>
        <begin position="12"/>
        <end position="35"/>
    </location>
</feature>
<dbReference type="PANTHER" id="PTHR38457:SF1">
    <property type="entry name" value="REGULATOR ABRB-RELATED"/>
    <property type="match status" value="1"/>
</dbReference>
<dbReference type="PATRIC" id="fig|1549858.7.peg.3568"/>
<dbReference type="NCBIfam" id="TIGR03082">
    <property type="entry name" value="Gneg_AbrB_dup"/>
    <property type="match status" value="1"/>
</dbReference>
<feature type="transmembrane region" description="Helical" evidence="1">
    <location>
        <begin position="259"/>
        <end position="281"/>
    </location>
</feature>
<dbReference type="Proteomes" id="UP000033203">
    <property type="component" value="Unassembled WGS sequence"/>
</dbReference>
<dbReference type="PIRSF" id="PIRSF038991">
    <property type="entry name" value="Protein_AbrB"/>
    <property type="match status" value="1"/>
</dbReference>
<dbReference type="GO" id="GO:0016020">
    <property type="term" value="C:membrane"/>
    <property type="evidence" value="ECO:0007669"/>
    <property type="project" value="InterPro"/>
</dbReference>
<keyword evidence="1" id="KW-1133">Transmembrane helix</keyword>
<evidence type="ECO:0000256" key="1">
    <source>
        <dbReference type="SAM" id="Phobius"/>
    </source>
</evidence>
<feature type="transmembrane region" description="Helical" evidence="1">
    <location>
        <begin position="112"/>
        <end position="133"/>
    </location>
</feature>
<feature type="transmembrane region" description="Helical" evidence="1">
    <location>
        <begin position="85"/>
        <end position="106"/>
    </location>
</feature>
<evidence type="ECO:0000313" key="2">
    <source>
        <dbReference type="EMBL" id="KIU26025.1"/>
    </source>
</evidence>
<dbReference type="EMBL" id="JXTP01000090">
    <property type="protein sequence ID" value="KIU26025.1"/>
    <property type="molecule type" value="Genomic_DNA"/>
</dbReference>
<reference evidence="2 3" key="1">
    <citation type="submission" date="2015-01" db="EMBL/GenBank/DDBJ databases">
        <title>Genome of Sphingomonas taxi strain 30a.</title>
        <authorList>
            <person name="Eevers N."/>
            <person name="Van Hamme J."/>
            <person name="Bottos E."/>
            <person name="Weyens N."/>
            <person name="Vangronsveld J."/>
        </authorList>
    </citation>
    <scope>NUCLEOTIDE SEQUENCE [LARGE SCALE GENOMIC DNA]</scope>
    <source>
        <strain evidence="2 3">30a</strain>
    </source>
</reference>
<proteinExistence type="predicted"/>